<dbReference type="InterPro" id="IPR013517">
    <property type="entry name" value="FG-GAP"/>
</dbReference>
<keyword evidence="15" id="KW-1185">Reference proteome</keyword>
<organism evidence="14 15">
    <name type="scientific">Rhizopus delemar</name>
    <dbReference type="NCBI Taxonomy" id="936053"/>
    <lineage>
        <taxon>Eukaryota</taxon>
        <taxon>Fungi</taxon>
        <taxon>Fungi incertae sedis</taxon>
        <taxon>Mucoromycota</taxon>
        <taxon>Mucoromycotina</taxon>
        <taxon>Mucoromycetes</taxon>
        <taxon>Mucorales</taxon>
        <taxon>Mucorineae</taxon>
        <taxon>Rhizopodaceae</taxon>
        <taxon>Rhizopus</taxon>
    </lineage>
</organism>
<dbReference type="InterPro" id="IPR028994">
    <property type="entry name" value="Integrin_alpha_N"/>
</dbReference>
<evidence type="ECO:0000256" key="12">
    <source>
        <dbReference type="PROSITE-ProRule" id="PRU00803"/>
    </source>
</evidence>
<accession>A0A9P7CUG7</accession>
<dbReference type="SMART" id="SM00191">
    <property type="entry name" value="Int_alpha"/>
    <property type="match status" value="4"/>
</dbReference>
<evidence type="ECO:0000256" key="2">
    <source>
        <dbReference type="ARBA" id="ARBA00008652"/>
    </source>
</evidence>
<sequence length="863" mass="97115">MEASRGIDKEGGEHAMDDTLKNLNTSMTIVNGIARQYLGTSYPTFQHVQIFSIQPAKCMIAPLSTGVDAHTIVNHIHIEHRKNKIPIILEKKYMRFRMMELLMMLMVTMSKQTEIMRQLKQEQSGLIKTELRILCHPAYSPGYSQAGSFFPDWGYNCLGYNQQSEDAHWPTFIKTAVNYVREVYPKSEFHNDPHVKGLISFIISTMSHGLADVKWHSLGGLSDYFIIAMANSDFHGDMQEAHIAADTGAEFTLRHSNPLSYLNQTWKIPVNDIVEIYKRLYTNSSTPVPLKQHVQYCMAAAFAASKVDVEFGQWMFGYYGAKSPFLVEELYDYYKGGIHDLSSSVSECYPQMIDAFENGIAHSHPDILCANYFNTLKSDRQPKCLHQLIKDKRERINAKIQEEYDPNTGVLTLTMPAEDDDYEEDQDAEMPVVVQPSDHQIPFQIPQQHPIFPSRCASLEEGITLTIPSWSSGVGHQTVLGNFSGVQHHFDIAISAPYYEKAGAVFVLNSTIQRSLSKNQQDLTKVTQTVLQGAEGKFGWAMTSVDFNQDGMDDLAVACPTETGGRVYIYFGQMGLGLSKEPSVQIELPFQGTVLAAVDIDQDGHRDLVIGCPLCPAKGQLQAGIVYVYNSRPTPTSLLVRPDIIIENPSLNPTSYDHFGEYILLLDDLVIISAPGFSVKEKQRVGQIYAFDIHTLNVKWTMTGAKEFQQFGRVMVTNNKDILAISSPSEETNVRFKKHWQAGTVRIYDLKKMRSNYPTSRNMEYGMIKILKGQTNAGHLGQSLSITDNNELWIGEPMSEKENGRAYKWLYNKGDQLECLQNNKGLARFGSQIGRLGNEATCITSQRYGQDTRYPGAVHFIPN</sequence>
<dbReference type="GO" id="GO:0031012">
    <property type="term" value="C:extracellular matrix"/>
    <property type="evidence" value="ECO:0007669"/>
    <property type="project" value="TreeGrafter"/>
</dbReference>
<dbReference type="InterPro" id="IPR029002">
    <property type="entry name" value="PLPC/GPLD1"/>
</dbReference>
<reference evidence="14 15" key="1">
    <citation type="journal article" date="2020" name="Microb. Genom.">
        <title>Genetic diversity of clinical and environmental Mucorales isolates obtained from an investigation of mucormycosis cases among solid organ transplant recipients.</title>
        <authorList>
            <person name="Nguyen M.H."/>
            <person name="Kaul D."/>
            <person name="Muto C."/>
            <person name="Cheng S.J."/>
            <person name="Richter R.A."/>
            <person name="Bruno V.M."/>
            <person name="Liu G."/>
            <person name="Beyhan S."/>
            <person name="Sundermann A.J."/>
            <person name="Mounaud S."/>
            <person name="Pasculle A.W."/>
            <person name="Nierman W.C."/>
            <person name="Driscoll E."/>
            <person name="Cumbie R."/>
            <person name="Clancy C.J."/>
            <person name="Dupont C.L."/>
        </authorList>
    </citation>
    <scope>NUCLEOTIDE SEQUENCE [LARGE SCALE GENOMIC DNA]</scope>
    <source>
        <strain evidence="14 15">GL24</strain>
    </source>
</reference>
<dbReference type="Gene3D" id="2.130.10.130">
    <property type="entry name" value="Integrin alpha, N-terminal"/>
    <property type="match status" value="1"/>
</dbReference>
<feature type="repeat" description="FG-GAP" evidence="12">
    <location>
        <begin position="577"/>
        <end position="638"/>
    </location>
</feature>
<evidence type="ECO:0000256" key="6">
    <source>
        <dbReference type="ARBA" id="ARBA00022729"/>
    </source>
</evidence>
<name>A0A9P7CUG7_9FUNG</name>
<dbReference type="PROSITE" id="PS51470">
    <property type="entry name" value="FG_GAP"/>
    <property type="match status" value="2"/>
</dbReference>
<evidence type="ECO:0000256" key="4">
    <source>
        <dbReference type="ARBA" id="ARBA00015988"/>
    </source>
</evidence>
<evidence type="ECO:0000256" key="3">
    <source>
        <dbReference type="ARBA" id="ARBA00012284"/>
    </source>
</evidence>
<comment type="subcellular location">
    <subcellularLocation>
        <location evidence="1">Secreted</location>
    </subcellularLocation>
</comment>
<dbReference type="GO" id="GO:0005615">
    <property type="term" value="C:extracellular space"/>
    <property type="evidence" value="ECO:0007669"/>
    <property type="project" value="TreeGrafter"/>
</dbReference>
<feature type="repeat" description="FG-GAP" evidence="12">
    <location>
        <begin position="524"/>
        <end position="575"/>
    </location>
</feature>
<gene>
    <name evidence="14" type="ORF">G6F50_001259</name>
</gene>
<evidence type="ECO:0000256" key="5">
    <source>
        <dbReference type="ARBA" id="ARBA00022525"/>
    </source>
</evidence>
<evidence type="ECO:0000256" key="7">
    <source>
        <dbReference type="ARBA" id="ARBA00022737"/>
    </source>
</evidence>
<evidence type="ECO:0000256" key="11">
    <source>
        <dbReference type="ARBA" id="ARBA00093237"/>
    </source>
</evidence>
<evidence type="ECO:0000313" key="14">
    <source>
        <dbReference type="EMBL" id="KAG1575237.1"/>
    </source>
</evidence>
<dbReference type="AlphaFoldDB" id="A0A9P7CUG7"/>
<comment type="caution">
    <text evidence="14">The sequence shown here is derived from an EMBL/GenBank/DDBJ whole genome shotgun (WGS) entry which is preliminary data.</text>
</comment>
<dbReference type="EMBL" id="JAANIU010000100">
    <property type="protein sequence ID" value="KAG1575237.1"/>
    <property type="molecule type" value="Genomic_DNA"/>
</dbReference>
<dbReference type="EC" id="3.1.4.50" evidence="3"/>
<evidence type="ECO:0000313" key="15">
    <source>
        <dbReference type="Proteomes" id="UP000740926"/>
    </source>
</evidence>
<dbReference type="InterPro" id="IPR013519">
    <property type="entry name" value="Int_alpha_beta-p"/>
</dbReference>
<evidence type="ECO:0000256" key="10">
    <source>
        <dbReference type="ARBA" id="ARBA00029753"/>
    </source>
</evidence>
<keyword evidence="6" id="KW-0732">Signal</keyword>
<comment type="similarity">
    <text evidence="2">Belongs to the GPLD1 family.</text>
</comment>
<proteinExistence type="inferred from homology"/>
<dbReference type="Pfam" id="PF13517">
    <property type="entry name" value="FG-GAP_3"/>
    <property type="match status" value="1"/>
</dbReference>
<dbReference type="SUPFAM" id="SSF69318">
    <property type="entry name" value="Integrin alpha N-terminal domain"/>
    <property type="match status" value="1"/>
</dbReference>
<keyword evidence="5" id="KW-0964">Secreted</keyword>
<dbReference type="Pfam" id="PF00882">
    <property type="entry name" value="Zn_dep_PLPC"/>
    <property type="match status" value="1"/>
</dbReference>
<protein>
    <recommendedName>
        <fullName evidence="4">Phosphatidylinositol-glycan-specific phospholipase D</fullName>
        <ecNumber evidence="3">3.1.4.50</ecNumber>
    </recommendedName>
    <alternativeName>
        <fullName evidence="10">Glycosyl-phosphatidylinositol-specific phospholipase D</fullName>
    </alternativeName>
</protein>
<evidence type="ECO:0000256" key="1">
    <source>
        <dbReference type="ARBA" id="ARBA00004613"/>
    </source>
</evidence>
<keyword evidence="9" id="KW-0325">Glycoprotein</keyword>
<comment type="catalytic activity">
    <reaction evidence="11">
        <text>a 6-(alpha-D-glucosaminyl)-1-(1,2-diacyl-sn-glycero-3-phospho)-1D-myo-inositol + H2O = 6-(alpha-D-glucosaminyl)-1D-myo-inositol + a 1,2-diacyl-sn-glycero-3-phosphate + H(+)</text>
        <dbReference type="Rhea" id="RHEA:10832"/>
        <dbReference type="ChEBI" id="CHEBI:15377"/>
        <dbReference type="ChEBI" id="CHEBI:15378"/>
        <dbReference type="ChEBI" id="CHEBI:57997"/>
        <dbReference type="ChEBI" id="CHEBI:58608"/>
        <dbReference type="ChEBI" id="CHEBI:58700"/>
        <dbReference type="EC" id="3.1.4.50"/>
    </reaction>
</comment>
<dbReference type="PANTHER" id="PTHR23221">
    <property type="entry name" value="GLYCOSYLPHOSPHATIDYLINOSITOL PHOSPHOLIPASE D"/>
    <property type="match status" value="1"/>
</dbReference>
<dbReference type="GO" id="GO:0004621">
    <property type="term" value="F:glycosylphosphatidylinositol phospholipase D activity"/>
    <property type="evidence" value="ECO:0007669"/>
    <property type="project" value="UniProtKB-EC"/>
</dbReference>
<keyword evidence="8" id="KW-0378">Hydrolase</keyword>
<dbReference type="Proteomes" id="UP000740926">
    <property type="component" value="Unassembled WGS sequence"/>
</dbReference>
<evidence type="ECO:0000256" key="8">
    <source>
        <dbReference type="ARBA" id="ARBA00022801"/>
    </source>
</evidence>
<evidence type="ECO:0000259" key="13">
    <source>
        <dbReference type="Pfam" id="PF00882"/>
    </source>
</evidence>
<keyword evidence="7" id="KW-0677">Repeat</keyword>
<dbReference type="PANTHER" id="PTHR23221:SF7">
    <property type="entry name" value="PHOSPHATIDYLINOSITOL-GLYCAN-SPECIFIC PHOSPHOLIPASE D"/>
    <property type="match status" value="1"/>
</dbReference>
<evidence type="ECO:0000256" key="9">
    <source>
        <dbReference type="ARBA" id="ARBA00023180"/>
    </source>
</evidence>
<feature type="domain" description="Phospholipase C/D" evidence="13">
    <location>
        <begin position="142"/>
        <end position="286"/>
    </location>
</feature>